<evidence type="ECO:0000256" key="3">
    <source>
        <dbReference type="PIRSR" id="PIRSR640255-1"/>
    </source>
</evidence>
<dbReference type="PANTHER" id="PTHR13966:SF5">
    <property type="entry name" value="ENDONUCLEASE G, MITOCHONDRIAL"/>
    <property type="match status" value="1"/>
</dbReference>
<dbReference type="Gene3D" id="3.40.570.10">
    <property type="entry name" value="Extracellular Endonuclease, subunit A"/>
    <property type="match status" value="1"/>
</dbReference>
<dbReference type="PANTHER" id="PTHR13966">
    <property type="entry name" value="ENDONUCLEASE RELATED"/>
    <property type="match status" value="1"/>
</dbReference>
<dbReference type="AlphaFoldDB" id="G2LL39"/>
<dbReference type="Pfam" id="PF01223">
    <property type="entry name" value="Endonuclease_NS"/>
    <property type="match status" value="1"/>
</dbReference>
<dbReference type="KEGG" id="ctm:Cabther_B0718"/>
<feature type="region of interest" description="Disordered" evidence="5">
    <location>
        <begin position="359"/>
        <end position="395"/>
    </location>
</feature>
<evidence type="ECO:0000313" key="7">
    <source>
        <dbReference type="EMBL" id="AEP13715.1"/>
    </source>
</evidence>
<dbReference type="PROSITE" id="PS51829">
    <property type="entry name" value="P_HOMO_B"/>
    <property type="match status" value="2"/>
</dbReference>
<evidence type="ECO:0000256" key="2">
    <source>
        <dbReference type="ARBA" id="ARBA00022801"/>
    </source>
</evidence>
<sequence>MGPPGTRAVTYFFIRPCGLFERFVMSRIGNPFAALVSRLQRARVEDQSIAPRTRPQPAPTPSETTPARPTTFSPTSLDAAHTARVGFNQADRLRASLFSMFRPAAAPTAAPTAATSAAAAAGNTQTVTASAAPNAAIRDFQTTTSTIAITEDLKTTGVRVDVNIAHSYASDLVVKLRSPEGREVLLRNREGGRGTGTVSFTANPTDFNGVSTKGNWTLVVEDRAGGDVGTLRNWSLALTGTRPAPEPPPATGGRTVTQTATPNASIRDFQTTTSTIAINDDLKTTGVRVDVNIAHTYASDLVVKLRSPQGQEVTLRNREGGRGNGTVSFTANPSDFNGTDAKGEWTLIVEDRERGDVGTLRSWSLSVTGTDRTPPPAPPRPTPPPDNSPLLLGNPSNAVPDVRQENNYLIVRDQFTASYNRADAKPNWVAWHTDRSHLGREGRGKFDENSTDNQLPEGWRRVTTFDYTGSGYDRGHHLPSADRTASREANNGTFLMTNVLPQAPDNNQGPWERMERYVRDQIRQNDMEAYTIMGSYGEVGRIPGQGGDANIAIPERVWKVVVLIPRGDNDLERINRDTQVIAVDMPNRQGIRNDNWEDYRVSVADIERATNMRFFTNLPPEVQAALREKGR</sequence>
<keyword evidence="4" id="KW-0479">Metal-binding</keyword>
<dbReference type="GO" id="GO:0006508">
    <property type="term" value="P:proteolysis"/>
    <property type="evidence" value="ECO:0007669"/>
    <property type="project" value="UniProtKB-KW"/>
</dbReference>
<evidence type="ECO:0000256" key="4">
    <source>
        <dbReference type="PIRSR" id="PIRSR640255-2"/>
    </source>
</evidence>
<dbReference type="GO" id="GO:0004519">
    <property type="term" value="F:endonuclease activity"/>
    <property type="evidence" value="ECO:0007669"/>
    <property type="project" value="UniProtKB-KW"/>
</dbReference>
<keyword evidence="7" id="KW-0540">Nuclease</keyword>
<dbReference type="InterPro" id="IPR002884">
    <property type="entry name" value="P_dom"/>
</dbReference>
<feature type="compositionally biased region" description="Polar residues" evidence="5">
    <location>
        <begin position="62"/>
        <end position="75"/>
    </location>
</feature>
<organism evidence="7 8">
    <name type="scientific">Chloracidobacterium thermophilum (strain B)</name>
    <dbReference type="NCBI Taxonomy" id="981222"/>
    <lineage>
        <taxon>Bacteria</taxon>
        <taxon>Pseudomonadati</taxon>
        <taxon>Acidobacteriota</taxon>
        <taxon>Terriglobia</taxon>
        <taxon>Terriglobales</taxon>
        <taxon>Acidobacteriaceae</taxon>
        <taxon>Chloracidobacterium</taxon>
    </lineage>
</organism>
<feature type="binding site" evidence="4">
    <location>
        <position position="507"/>
    </location>
    <ligand>
        <name>Mg(2+)</name>
        <dbReference type="ChEBI" id="CHEBI:18420"/>
        <note>catalytic</note>
    </ligand>
</feature>
<feature type="region of interest" description="Disordered" evidence="5">
    <location>
        <begin position="46"/>
        <end position="75"/>
    </location>
</feature>
<dbReference type="Gene3D" id="2.60.120.260">
    <property type="entry name" value="Galactose-binding domain-like"/>
    <property type="match status" value="2"/>
</dbReference>
<dbReference type="CDD" id="cd00091">
    <property type="entry name" value="NUC"/>
    <property type="match status" value="1"/>
</dbReference>
<keyword evidence="7" id="KW-0255">Endonuclease</keyword>
<reference evidence="7 8" key="1">
    <citation type="journal article" date="2012" name="Environ. Microbiol.">
        <title>Complete genome of Candidatus Chloracidobacterium thermophilum, a chlorophyll-based photoheterotroph belonging to the phylum Acidobacteria.</title>
        <authorList>
            <person name="Garcia Costas A.M."/>
            <person name="Liu Z."/>
            <person name="Tomsho L.P."/>
            <person name="Schuster S.C."/>
            <person name="Ward D.M."/>
            <person name="Bryant D.A."/>
        </authorList>
    </citation>
    <scope>NUCLEOTIDE SEQUENCE [LARGE SCALE GENOMIC DNA]</scope>
    <source>
        <strain evidence="7 8">B</strain>
    </source>
</reference>
<evidence type="ECO:0000256" key="5">
    <source>
        <dbReference type="SAM" id="MobiDB-lite"/>
    </source>
</evidence>
<dbReference type="InterPro" id="IPR044925">
    <property type="entry name" value="His-Me_finger_sf"/>
</dbReference>
<dbReference type="Proteomes" id="UP000006791">
    <property type="component" value="Chromosome 2"/>
</dbReference>
<dbReference type="GO" id="GO:0046872">
    <property type="term" value="F:metal ion binding"/>
    <property type="evidence" value="ECO:0007669"/>
    <property type="project" value="UniProtKB-KW"/>
</dbReference>
<accession>G2LL39</accession>
<dbReference type="EMBL" id="CP002515">
    <property type="protein sequence ID" value="AEP13715.1"/>
    <property type="molecule type" value="Genomic_DNA"/>
</dbReference>
<dbReference type="InterPro" id="IPR008979">
    <property type="entry name" value="Galactose-bd-like_sf"/>
</dbReference>
<feature type="domain" description="P/Homo B" evidence="6">
    <location>
        <begin position="115"/>
        <end position="242"/>
    </location>
</feature>
<dbReference type="SUPFAM" id="SSF54060">
    <property type="entry name" value="His-Me finger endonucleases"/>
    <property type="match status" value="1"/>
</dbReference>
<dbReference type="SMART" id="SM00477">
    <property type="entry name" value="NUC"/>
    <property type="match status" value="1"/>
</dbReference>
<dbReference type="STRING" id="981222.Cabther_B0718"/>
<feature type="compositionally biased region" description="Polar residues" evidence="5">
    <location>
        <begin position="361"/>
        <end position="371"/>
    </location>
</feature>
<protein>
    <submittedName>
        <fullName evidence="7">DNA/RNA endonuclease G, NUC1</fullName>
    </submittedName>
</protein>
<feature type="domain" description="P/Homo B" evidence="6">
    <location>
        <begin position="243"/>
        <end position="373"/>
    </location>
</feature>
<dbReference type="InterPro" id="IPR040255">
    <property type="entry name" value="Non-specific_endonuclease"/>
</dbReference>
<dbReference type="GO" id="GO:0003676">
    <property type="term" value="F:nucleic acid binding"/>
    <property type="evidence" value="ECO:0007669"/>
    <property type="project" value="InterPro"/>
</dbReference>
<keyword evidence="2" id="KW-0378">Hydrolase</keyword>
<evidence type="ECO:0000256" key="1">
    <source>
        <dbReference type="ARBA" id="ARBA00022670"/>
    </source>
</evidence>
<feature type="compositionally biased region" description="Polar residues" evidence="5">
    <location>
        <begin position="325"/>
        <end position="337"/>
    </location>
</feature>
<feature type="region of interest" description="Disordered" evidence="5">
    <location>
        <begin position="316"/>
        <end position="338"/>
    </location>
</feature>
<dbReference type="SMART" id="SM00892">
    <property type="entry name" value="Endonuclease_NS"/>
    <property type="match status" value="1"/>
</dbReference>
<dbReference type="GO" id="GO:0004252">
    <property type="term" value="F:serine-type endopeptidase activity"/>
    <property type="evidence" value="ECO:0007669"/>
    <property type="project" value="InterPro"/>
</dbReference>
<evidence type="ECO:0000313" key="8">
    <source>
        <dbReference type="Proteomes" id="UP000006791"/>
    </source>
</evidence>
<name>G2LL39_CHLTF</name>
<feature type="active site" description="Proton acceptor" evidence="3">
    <location>
        <position position="476"/>
    </location>
</feature>
<dbReference type="InterPro" id="IPR001604">
    <property type="entry name" value="Endo_G_ENPP1-like_dom"/>
</dbReference>
<keyword evidence="1" id="KW-0645">Protease</keyword>
<dbReference type="Pfam" id="PF01483">
    <property type="entry name" value="P_proprotein"/>
    <property type="match status" value="2"/>
</dbReference>
<dbReference type="OrthoDB" id="9801679at2"/>
<evidence type="ECO:0000259" key="6">
    <source>
        <dbReference type="PROSITE" id="PS51829"/>
    </source>
</evidence>
<dbReference type="InterPro" id="IPR044929">
    <property type="entry name" value="DNA/RNA_non-sp_Endonuclease_sf"/>
</dbReference>
<dbReference type="SUPFAM" id="SSF49785">
    <property type="entry name" value="Galactose-binding domain-like"/>
    <property type="match status" value="2"/>
</dbReference>
<feature type="compositionally biased region" description="Pro residues" evidence="5">
    <location>
        <begin position="373"/>
        <end position="387"/>
    </location>
</feature>
<keyword evidence="8" id="KW-1185">Reference proteome</keyword>
<proteinExistence type="predicted"/>
<gene>
    <name evidence="7" type="ordered locus">Cabther_B0718</name>
</gene>
<feature type="region of interest" description="Disordered" evidence="5">
    <location>
        <begin position="238"/>
        <end position="258"/>
    </location>
</feature>
<dbReference type="HOGENOM" id="CLU_433266_0_0_0"/>
<dbReference type="InterPro" id="IPR020821">
    <property type="entry name" value="ENPP1-3/EXOG-like_nuc-like"/>
</dbReference>